<feature type="compositionally biased region" description="Pro residues" evidence="5">
    <location>
        <begin position="382"/>
        <end position="394"/>
    </location>
</feature>
<dbReference type="Pfam" id="PF03544">
    <property type="entry name" value="TonB_C"/>
    <property type="match status" value="1"/>
</dbReference>
<feature type="region of interest" description="Disordered" evidence="5">
    <location>
        <begin position="309"/>
        <end position="407"/>
    </location>
</feature>
<keyword evidence="3" id="KW-1133">Transmembrane helix</keyword>
<gene>
    <name evidence="7" type="ORF">H6G05_11570</name>
</gene>
<dbReference type="NCBIfam" id="TIGR01352">
    <property type="entry name" value="tonB_Cterm"/>
    <property type="match status" value="1"/>
</dbReference>
<keyword evidence="2" id="KW-0812">Transmembrane</keyword>
<keyword evidence="4" id="KW-0472">Membrane</keyword>
<dbReference type="InterPro" id="IPR037682">
    <property type="entry name" value="TonB_C"/>
</dbReference>
<name>A0ABR8CAV1_9CYAN</name>
<evidence type="ECO:0000259" key="6">
    <source>
        <dbReference type="PROSITE" id="PS52015"/>
    </source>
</evidence>
<feature type="domain" description="TonB C-terminal" evidence="6">
    <location>
        <begin position="196"/>
        <end position="291"/>
    </location>
</feature>
<evidence type="ECO:0000313" key="8">
    <source>
        <dbReference type="Proteomes" id="UP000618445"/>
    </source>
</evidence>
<organism evidence="7 8">
    <name type="scientific">Phormidium tenue FACHB-1050</name>
    <dbReference type="NCBI Taxonomy" id="2692857"/>
    <lineage>
        <taxon>Bacteria</taxon>
        <taxon>Bacillati</taxon>
        <taxon>Cyanobacteriota</taxon>
        <taxon>Cyanophyceae</taxon>
        <taxon>Oscillatoriophycideae</taxon>
        <taxon>Oscillatoriales</taxon>
        <taxon>Oscillatoriaceae</taxon>
        <taxon>Phormidium</taxon>
    </lineage>
</organism>
<protein>
    <submittedName>
        <fullName evidence="7">TonB family protein</fullName>
    </submittedName>
</protein>
<comment type="caution">
    <text evidence="7">The sequence shown here is derived from an EMBL/GenBank/DDBJ whole genome shotgun (WGS) entry which is preliminary data.</text>
</comment>
<dbReference type="SUPFAM" id="SSF74653">
    <property type="entry name" value="TolA/TonB C-terminal domain"/>
    <property type="match status" value="1"/>
</dbReference>
<reference evidence="7 8" key="1">
    <citation type="journal article" date="2020" name="ISME J.">
        <title>Comparative genomics reveals insights into cyanobacterial evolution and habitat adaptation.</title>
        <authorList>
            <person name="Chen M.Y."/>
            <person name="Teng W.K."/>
            <person name="Zhao L."/>
            <person name="Hu C.X."/>
            <person name="Zhou Y.K."/>
            <person name="Han B.P."/>
            <person name="Song L.R."/>
            <person name="Shu W.S."/>
        </authorList>
    </citation>
    <scope>NUCLEOTIDE SEQUENCE [LARGE SCALE GENOMIC DNA]</scope>
    <source>
        <strain evidence="7 8">FACHB-1050</strain>
    </source>
</reference>
<dbReference type="InterPro" id="IPR006260">
    <property type="entry name" value="TonB/TolA_C"/>
</dbReference>
<proteinExistence type="predicted"/>
<dbReference type="PROSITE" id="PS52015">
    <property type="entry name" value="TONB_CTD"/>
    <property type="match status" value="1"/>
</dbReference>
<accession>A0ABR8CAV1</accession>
<dbReference type="CDD" id="cd22265">
    <property type="entry name" value="UDM1_RNF168"/>
    <property type="match status" value="1"/>
</dbReference>
<evidence type="ECO:0000256" key="4">
    <source>
        <dbReference type="ARBA" id="ARBA00023136"/>
    </source>
</evidence>
<dbReference type="Gene3D" id="3.30.1150.10">
    <property type="match status" value="1"/>
</dbReference>
<evidence type="ECO:0000256" key="2">
    <source>
        <dbReference type="ARBA" id="ARBA00022692"/>
    </source>
</evidence>
<evidence type="ECO:0000256" key="3">
    <source>
        <dbReference type="ARBA" id="ARBA00022989"/>
    </source>
</evidence>
<evidence type="ECO:0000256" key="5">
    <source>
        <dbReference type="SAM" id="MobiDB-lite"/>
    </source>
</evidence>
<evidence type="ECO:0000256" key="1">
    <source>
        <dbReference type="ARBA" id="ARBA00004167"/>
    </source>
</evidence>
<keyword evidence="8" id="KW-1185">Reference proteome</keyword>
<sequence length="407" mass="43936">MHEPKLVDALAKKENKALTSLLFIGLVGSTCVHAAVMIVPVPTLWKTTNKEPDDTIEIVVEASQSTEEKIPEIATEPEPITPVNEEIPQIETAPIAIALAPETITPIKEGKDAAAPDDLKPLLTNGASNTTIQQGGGTIIVKNGIGSGFGNNKIPTGFILGGKKNGNPDGKKNGVIGGITNGKPDSKGTQTNALPPVPPVETRAVKLECLSCPKPQYRGREGTPRVTYDITPDGRVTNVRLRQSSGDEQTDRETLEAMSRWQFNPQTVPEGGRVNVKVRVTFEEEGSKFQRQNEERRRQEAEQLAAQEVEQRRLAEDRRQRELETPKPTAVTIPVNSQPVRSPEPQINSPEPVTTPVQPIVNSPAPTVTEPVVQPLTEPVVDNPPPITPSPPSIEAPITPEKSPSDP</sequence>
<dbReference type="EMBL" id="JACJQY010000016">
    <property type="protein sequence ID" value="MBD2317481.1"/>
    <property type="molecule type" value="Genomic_DNA"/>
</dbReference>
<dbReference type="RefSeq" id="WP_190578324.1">
    <property type="nucleotide sequence ID" value="NZ_CAWPQU010000008.1"/>
</dbReference>
<feature type="compositionally biased region" description="Basic and acidic residues" evidence="5">
    <location>
        <begin position="309"/>
        <end position="325"/>
    </location>
</feature>
<evidence type="ECO:0000313" key="7">
    <source>
        <dbReference type="EMBL" id="MBD2317481.1"/>
    </source>
</evidence>
<feature type="compositionally biased region" description="Polar residues" evidence="5">
    <location>
        <begin position="334"/>
        <end position="366"/>
    </location>
</feature>
<dbReference type="Proteomes" id="UP000618445">
    <property type="component" value="Unassembled WGS sequence"/>
</dbReference>
<comment type="subcellular location">
    <subcellularLocation>
        <location evidence="1">Membrane</location>
        <topology evidence="1">Single-pass membrane protein</topology>
    </subcellularLocation>
</comment>